<dbReference type="GO" id="GO:0042744">
    <property type="term" value="P:hydrogen peroxide catabolic process"/>
    <property type="evidence" value="ECO:0007669"/>
    <property type="project" value="UniProtKB-KW"/>
</dbReference>
<dbReference type="GO" id="GO:0006979">
    <property type="term" value="P:response to oxidative stress"/>
    <property type="evidence" value="ECO:0007669"/>
    <property type="project" value="UniProtKB-UniRule"/>
</dbReference>
<keyword evidence="5 18" id="KW-0964">Secreted</keyword>
<dbReference type="RefSeq" id="XP_018474984.1">
    <property type="nucleotide sequence ID" value="XM_018619482.2"/>
</dbReference>
<dbReference type="GO" id="GO:0140825">
    <property type="term" value="F:lactoperoxidase activity"/>
    <property type="evidence" value="ECO:0007669"/>
    <property type="project" value="UniProtKB-EC"/>
</dbReference>
<keyword evidence="12 17" id="KW-1015">Disulfide bond</keyword>
<reference evidence="21 22" key="2">
    <citation type="submission" date="2025-04" db="UniProtKB">
        <authorList>
            <consortium name="RefSeq"/>
        </authorList>
    </citation>
    <scope>IDENTIFICATION</scope>
    <source>
        <tissue evidence="21 22">Leaf</tissue>
    </source>
</reference>
<dbReference type="GeneID" id="108846257"/>
<evidence type="ECO:0000313" key="22">
    <source>
        <dbReference type="RefSeq" id="XP_018474984.1"/>
    </source>
</evidence>
<feature type="signal peptide" evidence="18">
    <location>
        <begin position="1"/>
        <end position="27"/>
    </location>
</feature>
<dbReference type="InterPro" id="IPR002016">
    <property type="entry name" value="Haem_peroxidase"/>
</dbReference>
<gene>
    <name evidence="22" type="primary">LOC108846257</name>
    <name evidence="21" type="synonym">LOC108844948</name>
</gene>
<keyword evidence="20" id="KW-1185">Reference proteome</keyword>
<dbReference type="SUPFAM" id="SSF48113">
    <property type="entry name" value="Heme-dependent peroxidases"/>
    <property type="match status" value="1"/>
</dbReference>
<dbReference type="PANTHER" id="PTHR31388">
    <property type="entry name" value="PEROXIDASE 72-RELATED"/>
    <property type="match status" value="1"/>
</dbReference>
<sequence length="285" mass="31341">MELCNEQRTMLIVVLIVIMWSCCYSHAQLSSDFYKQSCPSLFYVVRREVQRAVTRERRMAASLLRLFFHDCFVNGCDGSILLDDTSLSMGEKTAGPNNNSVRGFDVVDKIKSRVERVCPGVVSCADILAITARDSVLLVGASNLEEEIPPRRASQPPIQALYLLQHLLSTTSSTVLEHKVYPHATWSPSLAHTLLDKLDASLLETVSTTKATTSNFLSPCLDKGAVRLTLALATTMKPLLISTLLEGLTSTTTDSFSTTGVYSLRTKFFTAAVQLTRLSCLIVVV</sequence>
<dbReference type="Gene3D" id="1.10.520.10">
    <property type="match status" value="1"/>
</dbReference>
<comment type="subcellular location">
    <subcellularLocation>
        <location evidence="18">Secreted</location>
    </subcellularLocation>
    <subcellularLocation>
        <location evidence="3">Vacuole</location>
    </subcellularLocation>
</comment>
<evidence type="ECO:0000256" key="9">
    <source>
        <dbReference type="ARBA" id="ARBA00022837"/>
    </source>
</evidence>
<keyword evidence="10 18" id="KW-0560">Oxidoreductase</keyword>
<evidence type="ECO:0000256" key="17">
    <source>
        <dbReference type="PIRSR" id="PIRSR600823-5"/>
    </source>
</evidence>
<feature type="binding site" evidence="15">
    <location>
        <position position="77"/>
    </location>
    <ligand>
        <name>Ca(2+)</name>
        <dbReference type="ChEBI" id="CHEBI:29108"/>
        <label>1</label>
    </ligand>
</feature>
<feature type="binding site" evidence="15">
    <location>
        <position position="75"/>
    </location>
    <ligand>
        <name>Ca(2+)</name>
        <dbReference type="ChEBI" id="CHEBI:29108"/>
        <label>1</label>
    </ligand>
</feature>
<evidence type="ECO:0000313" key="20">
    <source>
        <dbReference type="Proteomes" id="UP000504610"/>
    </source>
</evidence>
<evidence type="ECO:0000256" key="8">
    <source>
        <dbReference type="ARBA" id="ARBA00022723"/>
    </source>
</evidence>
<evidence type="ECO:0000256" key="6">
    <source>
        <dbReference type="ARBA" id="ARBA00022559"/>
    </source>
</evidence>
<dbReference type="RefSeq" id="XP_018473736.1">
    <property type="nucleotide sequence ID" value="XM_018618234.2"/>
</dbReference>
<dbReference type="FunFam" id="1.10.520.10:FF:000009">
    <property type="entry name" value="Peroxidase"/>
    <property type="match status" value="1"/>
</dbReference>
<reference evidence="20" key="1">
    <citation type="journal article" date="2019" name="Database">
        <title>The radish genome database (RadishGD): an integrated information resource for radish genomics.</title>
        <authorList>
            <person name="Yu H.J."/>
            <person name="Baek S."/>
            <person name="Lee Y.J."/>
            <person name="Cho A."/>
            <person name="Mun J.H."/>
        </authorList>
    </citation>
    <scope>NUCLEOTIDE SEQUENCE [LARGE SCALE GENOMIC DNA]</scope>
    <source>
        <strain evidence="20">cv. WK10039</strain>
    </source>
</reference>
<evidence type="ECO:0000256" key="2">
    <source>
        <dbReference type="ARBA" id="ARBA00002322"/>
    </source>
</evidence>
<evidence type="ECO:0000256" key="14">
    <source>
        <dbReference type="PIRSR" id="PIRSR600823-1"/>
    </source>
</evidence>
<evidence type="ECO:0000256" key="11">
    <source>
        <dbReference type="ARBA" id="ARBA00023004"/>
    </source>
</evidence>
<comment type="cofactor">
    <cofactor evidence="18">
        <name>heme b</name>
        <dbReference type="ChEBI" id="CHEBI:60344"/>
    </cofactor>
    <text evidence="18">Binds 1 heme b (iron(II)-protoporphyrin IX) group per subunit.</text>
</comment>
<feature type="domain" description="Plant heme peroxidase family profile" evidence="19">
    <location>
        <begin position="28"/>
        <end position="152"/>
    </location>
</feature>
<evidence type="ECO:0000256" key="5">
    <source>
        <dbReference type="ARBA" id="ARBA00022525"/>
    </source>
</evidence>
<evidence type="ECO:0000256" key="4">
    <source>
        <dbReference type="ARBA" id="ARBA00012313"/>
    </source>
</evidence>
<dbReference type="PRINTS" id="PR00461">
    <property type="entry name" value="PLPEROXIDASE"/>
</dbReference>
<keyword evidence="13" id="KW-0325">Glycoprotein</keyword>
<keyword evidence="9 15" id="KW-0106">Calcium</keyword>
<evidence type="ECO:0000259" key="19">
    <source>
        <dbReference type="PROSITE" id="PS50873"/>
    </source>
</evidence>
<dbReference type="OrthoDB" id="2113341at2759"/>
<dbReference type="InterPro" id="IPR000823">
    <property type="entry name" value="Peroxidase_pln"/>
</dbReference>
<comment type="cofactor">
    <cofactor evidence="15 18">
        <name>Ca(2+)</name>
        <dbReference type="ChEBI" id="CHEBI:29108"/>
    </cofactor>
    <text evidence="15 18">Binds 2 calcium ions per subunit.</text>
</comment>
<dbReference type="GeneID" id="108844948"/>
<evidence type="ECO:0000256" key="16">
    <source>
        <dbReference type="PIRSR" id="PIRSR600823-4"/>
    </source>
</evidence>
<comment type="catalytic activity">
    <reaction evidence="1 18">
        <text>2 a phenolic donor + H2O2 = 2 a phenolic radical donor + 2 H2O</text>
        <dbReference type="Rhea" id="RHEA:56136"/>
        <dbReference type="ChEBI" id="CHEBI:15377"/>
        <dbReference type="ChEBI" id="CHEBI:16240"/>
        <dbReference type="ChEBI" id="CHEBI:139520"/>
        <dbReference type="ChEBI" id="CHEBI:139521"/>
        <dbReference type="EC" id="1.11.1.7"/>
    </reaction>
</comment>
<keyword evidence="11 18" id="KW-0408">Iron</keyword>
<comment type="similarity">
    <text evidence="18">Belongs to the peroxidase family. Classical plant (class III) peroxidase subfamily.</text>
</comment>
<organism evidence="20 22">
    <name type="scientific">Raphanus sativus</name>
    <name type="common">Radish</name>
    <name type="synonym">Raphanus raphanistrum var. sativus</name>
    <dbReference type="NCBI Taxonomy" id="3726"/>
    <lineage>
        <taxon>Eukaryota</taxon>
        <taxon>Viridiplantae</taxon>
        <taxon>Streptophyta</taxon>
        <taxon>Embryophyta</taxon>
        <taxon>Tracheophyta</taxon>
        <taxon>Spermatophyta</taxon>
        <taxon>Magnoliopsida</taxon>
        <taxon>eudicotyledons</taxon>
        <taxon>Gunneridae</taxon>
        <taxon>Pentapetalae</taxon>
        <taxon>rosids</taxon>
        <taxon>malvids</taxon>
        <taxon>Brassicales</taxon>
        <taxon>Brassicaceae</taxon>
        <taxon>Brassiceae</taxon>
        <taxon>Raphanus</taxon>
    </lineage>
</organism>
<dbReference type="EC" id="1.11.1.7" evidence="4 18"/>
<feature type="chain" id="PRO_5044518072" description="Peroxidase" evidence="18">
    <location>
        <begin position="28"/>
        <end position="285"/>
    </location>
</feature>
<keyword evidence="6 18" id="KW-0575">Peroxidase</keyword>
<feature type="binding site" evidence="15">
    <location>
        <position position="70"/>
    </location>
    <ligand>
        <name>Ca(2+)</name>
        <dbReference type="ChEBI" id="CHEBI:29108"/>
        <label>1</label>
    </ligand>
</feature>
<dbReference type="Proteomes" id="UP000504610">
    <property type="component" value="Chromosome 3"/>
</dbReference>
<evidence type="ECO:0000313" key="21">
    <source>
        <dbReference type="RefSeq" id="XP_018473736.1"/>
    </source>
</evidence>
<evidence type="ECO:0000256" key="15">
    <source>
        <dbReference type="PIRSR" id="PIRSR600823-3"/>
    </source>
</evidence>
<feature type="disulfide bond" evidence="17">
    <location>
        <begin position="38"/>
        <end position="118"/>
    </location>
</feature>
<keyword evidence="7 18" id="KW-0349">Heme</keyword>
<dbReference type="InterPro" id="IPR019794">
    <property type="entry name" value="Peroxidases_AS"/>
</dbReference>
<dbReference type="GO" id="GO:0046872">
    <property type="term" value="F:metal ion binding"/>
    <property type="evidence" value="ECO:0007669"/>
    <property type="project" value="UniProtKB-UniRule"/>
</dbReference>
<protein>
    <recommendedName>
        <fullName evidence="4 18">Peroxidase</fullName>
        <ecNumber evidence="4 18">1.11.1.7</ecNumber>
    </recommendedName>
</protein>
<dbReference type="PROSITE" id="PS50873">
    <property type="entry name" value="PEROXIDASE_4"/>
    <property type="match status" value="1"/>
</dbReference>
<evidence type="ECO:0000256" key="10">
    <source>
        <dbReference type="ARBA" id="ARBA00023002"/>
    </source>
</evidence>
<keyword evidence="18" id="KW-0376">Hydrogen peroxide</keyword>
<name>A0A6J0MS57_RAPSA</name>
<dbReference type="AlphaFoldDB" id="A0A6J0MS57"/>
<evidence type="ECO:0000256" key="12">
    <source>
        <dbReference type="ARBA" id="ARBA00023157"/>
    </source>
</evidence>
<dbReference type="GO" id="GO:0005576">
    <property type="term" value="C:extracellular region"/>
    <property type="evidence" value="ECO:0007669"/>
    <property type="project" value="UniProtKB-SubCell"/>
</dbReference>
<evidence type="ECO:0000256" key="3">
    <source>
        <dbReference type="ARBA" id="ARBA00004116"/>
    </source>
</evidence>
<dbReference type="InterPro" id="IPR010255">
    <property type="entry name" value="Haem_peroxidase_sf"/>
</dbReference>
<keyword evidence="18" id="KW-0732">Signal</keyword>
<evidence type="ECO:0000256" key="13">
    <source>
        <dbReference type="ARBA" id="ARBA00023180"/>
    </source>
</evidence>
<dbReference type="GO" id="GO:0005773">
    <property type="term" value="C:vacuole"/>
    <property type="evidence" value="ECO:0007669"/>
    <property type="project" value="UniProtKB-SubCell"/>
</dbReference>
<keyword evidence="8 15" id="KW-0479">Metal-binding</keyword>
<accession>A0A6J0MS57</accession>
<evidence type="ECO:0000256" key="1">
    <source>
        <dbReference type="ARBA" id="ARBA00000189"/>
    </source>
</evidence>
<feature type="site" description="Transition state stabilizer" evidence="16">
    <location>
        <position position="65"/>
    </location>
</feature>
<proteinExistence type="inferred from homology"/>
<feature type="disulfide bond" evidence="17">
    <location>
        <begin position="71"/>
        <end position="76"/>
    </location>
</feature>
<feature type="binding site" evidence="15">
    <location>
        <position position="79"/>
    </location>
    <ligand>
        <name>Ca(2+)</name>
        <dbReference type="ChEBI" id="CHEBI:29108"/>
        <label>1</label>
    </ligand>
</feature>
<feature type="active site" description="Proton acceptor" evidence="14">
    <location>
        <position position="69"/>
    </location>
</feature>
<dbReference type="Pfam" id="PF00141">
    <property type="entry name" value="peroxidase"/>
    <property type="match status" value="1"/>
</dbReference>
<dbReference type="GO" id="GO:0020037">
    <property type="term" value="F:heme binding"/>
    <property type="evidence" value="ECO:0007669"/>
    <property type="project" value="UniProtKB-UniRule"/>
</dbReference>
<dbReference type="PRINTS" id="PR00458">
    <property type="entry name" value="PEROXIDASE"/>
</dbReference>
<dbReference type="PANTHER" id="PTHR31388:SF144">
    <property type="entry name" value="PEROXIDASE 67-RELATED"/>
    <property type="match status" value="1"/>
</dbReference>
<evidence type="ECO:0000256" key="18">
    <source>
        <dbReference type="RuleBase" id="RU362060"/>
    </source>
</evidence>
<evidence type="ECO:0000256" key="7">
    <source>
        <dbReference type="ARBA" id="ARBA00022617"/>
    </source>
</evidence>
<comment type="function">
    <text evidence="2">Removal of H(2)O(2), oxidation of toxic reductants, biosynthesis and degradation of lignin, suberization, auxin catabolism, response to environmental stresses such as wounding, pathogen attack and oxidative stress. These functions might be dependent on each isozyme/isoform in each plant tissue.</text>
</comment>
<feature type="binding site" evidence="15">
    <location>
        <position position="73"/>
    </location>
    <ligand>
        <name>Ca(2+)</name>
        <dbReference type="ChEBI" id="CHEBI:29108"/>
        <label>1</label>
    </ligand>
</feature>
<feature type="binding site" evidence="15">
    <location>
        <position position="91"/>
    </location>
    <ligand>
        <name>Ca(2+)</name>
        <dbReference type="ChEBI" id="CHEBI:29108"/>
        <label>1</label>
    </ligand>
</feature>
<dbReference type="PROSITE" id="PS00436">
    <property type="entry name" value="PEROXIDASE_2"/>
    <property type="match status" value="1"/>
</dbReference>